<dbReference type="Pfam" id="PF16363">
    <property type="entry name" value="GDP_Man_Dehyd"/>
    <property type="match status" value="1"/>
</dbReference>
<dbReference type="EC" id="4.2.1.46" evidence="4 7"/>
<dbReference type="InterPro" id="IPR005888">
    <property type="entry name" value="dTDP_Gluc_deHydtase"/>
</dbReference>
<dbReference type="EMBL" id="QUNG01000023">
    <property type="protein sequence ID" value="REG78351.1"/>
    <property type="molecule type" value="Genomic_DNA"/>
</dbReference>
<feature type="domain" description="NAD(P)-binding" evidence="8">
    <location>
        <begin position="4"/>
        <end position="334"/>
    </location>
</feature>
<dbReference type="RefSeq" id="WP_115899228.1">
    <property type="nucleotide sequence ID" value="NZ_QUNG01000023.1"/>
</dbReference>
<comment type="caution">
    <text evidence="9">The sequence shown here is derived from an EMBL/GenBank/DDBJ whole genome shotgun (WGS) entry which is preliminary data.</text>
</comment>
<comment type="cofactor">
    <cofactor evidence="2 7">
        <name>NAD(+)</name>
        <dbReference type="ChEBI" id="CHEBI:57540"/>
    </cofactor>
</comment>
<comment type="catalytic activity">
    <reaction evidence="1 7">
        <text>dTDP-alpha-D-glucose = dTDP-4-dehydro-6-deoxy-alpha-D-glucose + H2O</text>
        <dbReference type="Rhea" id="RHEA:17221"/>
        <dbReference type="ChEBI" id="CHEBI:15377"/>
        <dbReference type="ChEBI" id="CHEBI:57477"/>
        <dbReference type="ChEBI" id="CHEBI:57649"/>
        <dbReference type="EC" id="4.2.1.46"/>
    </reaction>
</comment>
<dbReference type="OrthoDB" id="9803010at2"/>
<dbReference type="SUPFAM" id="SSF51735">
    <property type="entry name" value="NAD(P)-binding Rossmann-fold domains"/>
    <property type="match status" value="1"/>
</dbReference>
<dbReference type="InterPro" id="IPR016040">
    <property type="entry name" value="NAD(P)-bd_dom"/>
</dbReference>
<reference evidence="9 10" key="1">
    <citation type="submission" date="2018-08" db="EMBL/GenBank/DDBJ databases">
        <title>Genomic Encyclopedia of Type Strains, Phase III (KMG-III): the genomes of soil and plant-associated and newly described type strains.</title>
        <authorList>
            <person name="Whitman W."/>
        </authorList>
    </citation>
    <scope>NUCLEOTIDE SEQUENCE [LARGE SCALE GENOMIC DNA]</scope>
    <source>
        <strain evidence="9 10">CECT 7375</strain>
    </source>
</reference>
<evidence type="ECO:0000313" key="9">
    <source>
        <dbReference type="EMBL" id="REG78351.1"/>
    </source>
</evidence>
<evidence type="ECO:0000256" key="2">
    <source>
        <dbReference type="ARBA" id="ARBA00001911"/>
    </source>
</evidence>
<keyword evidence="5" id="KW-0520">NAD</keyword>
<dbReference type="NCBIfam" id="NF007490">
    <property type="entry name" value="PRK10084.1"/>
    <property type="match status" value="1"/>
</dbReference>
<evidence type="ECO:0000313" key="10">
    <source>
        <dbReference type="Proteomes" id="UP000256542"/>
    </source>
</evidence>
<organism evidence="9 10">
    <name type="scientific">Marinomonas pollencensis</name>
    <dbReference type="NCBI Taxonomy" id="491954"/>
    <lineage>
        <taxon>Bacteria</taxon>
        <taxon>Pseudomonadati</taxon>
        <taxon>Pseudomonadota</taxon>
        <taxon>Gammaproteobacteria</taxon>
        <taxon>Oceanospirillales</taxon>
        <taxon>Oceanospirillaceae</taxon>
        <taxon>Marinomonas</taxon>
    </lineage>
</organism>
<accession>A0A3E0D8T9</accession>
<evidence type="ECO:0000256" key="7">
    <source>
        <dbReference type="RuleBase" id="RU004473"/>
    </source>
</evidence>
<evidence type="ECO:0000256" key="3">
    <source>
        <dbReference type="ARBA" id="ARBA00008178"/>
    </source>
</evidence>
<dbReference type="CDD" id="cd05246">
    <property type="entry name" value="dTDP_GD_SDR_e"/>
    <property type="match status" value="1"/>
</dbReference>
<evidence type="ECO:0000259" key="8">
    <source>
        <dbReference type="Pfam" id="PF16363"/>
    </source>
</evidence>
<dbReference type="Gene3D" id="3.90.25.10">
    <property type="entry name" value="UDP-galactose 4-epimerase, domain 1"/>
    <property type="match status" value="1"/>
</dbReference>
<comment type="similarity">
    <text evidence="3 7">Belongs to the NAD(P)-dependent epimerase/dehydratase family. dTDP-glucose dehydratase subfamily.</text>
</comment>
<dbReference type="Proteomes" id="UP000256542">
    <property type="component" value="Unassembled WGS sequence"/>
</dbReference>
<evidence type="ECO:0000256" key="6">
    <source>
        <dbReference type="ARBA" id="ARBA00023239"/>
    </source>
</evidence>
<gene>
    <name evidence="9" type="ORF">DFP81_1235</name>
</gene>
<sequence>MKILVTGGAGFIGSAVVRHLLADTDHSVVNLDKLTYAGNTESIPSALHSPRYVFEQVDICDAVELDRVFSEQQPDLIMHLAAESHVDRSIDGPGAFIHTNLVGTYTILEATRKYWTGLPPGKKAAFRFHHISTDEVYGDLPHPDEISKGEALPLFTEETSYAPSSPYSASKAGSDHLVRAWQRTYGLPTIVTNCSNNYGPYHFPEKLVPHIILNALAGKALPVYGDGSQIRDWLYVEDHARALVKVVTQGEDGETYNIGGHNEKRNIEVVHILCDLLEEMVPTKPAGVNAYRDLITFVKDRPGHDVRYAIDASKMTRDLDWNPQETFETGMRKTVQWYLENKEWWNRVLGGEYRLGRLGN</sequence>
<dbReference type="GO" id="GO:0008460">
    <property type="term" value="F:dTDP-glucose 4,6-dehydratase activity"/>
    <property type="evidence" value="ECO:0007669"/>
    <property type="project" value="UniProtKB-EC"/>
</dbReference>
<keyword evidence="6 7" id="KW-0456">Lyase</keyword>
<proteinExistence type="inferred from homology"/>
<dbReference type="NCBIfam" id="TIGR01181">
    <property type="entry name" value="dTDP_gluc_dehyt"/>
    <property type="match status" value="1"/>
</dbReference>
<evidence type="ECO:0000256" key="4">
    <source>
        <dbReference type="ARBA" id="ARBA00011990"/>
    </source>
</evidence>
<dbReference type="GO" id="GO:0009225">
    <property type="term" value="P:nucleotide-sugar metabolic process"/>
    <property type="evidence" value="ECO:0007669"/>
    <property type="project" value="InterPro"/>
</dbReference>
<protein>
    <recommendedName>
        <fullName evidence="4 7">dTDP-glucose 4,6-dehydratase</fullName>
        <ecNumber evidence="4 7">4.2.1.46</ecNumber>
    </recommendedName>
</protein>
<name>A0A3E0D8T9_9GAMM</name>
<keyword evidence="10" id="KW-1185">Reference proteome</keyword>
<evidence type="ECO:0000256" key="1">
    <source>
        <dbReference type="ARBA" id="ARBA00001539"/>
    </source>
</evidence>
<dbReference type="AlphaFoldDB" id="A0A3E0D8T9"/>
<dbReference type="PANTHER" id="PTHR43000">
    <property type="entry name" value="DTDP-D-GLUCOSE 4,6-DEHYDRATASE-RELATED"/>
    <property type="match status" value="1"/>
</dbReference>
<dbReference type="InterPro" id="IPR036291">
    <property type="entry name" value="NAD(P)-bd_dom_sf"/>
</dbReference>
<dbReference type="Gene3D" id="3.40.50.720">
    <property type="entry name" value="NAD(P)-binding Rossmann-like Domain"/>
    <property type="match status" value="1"/>
</dbReference>
<evidence type="ECO:0000256" key="5">
    <source>
        <dbReference type="ARBA" id="ARBA00023027"/>
    </source>
</evidence>